<proteinExistence type="predicted"/>
<organism evidence="2 3">
    <name type="scientific">Streblomastix strix</name>
    <dbReference type="NCBI Taxonomy" id="222440"/>
    <lineage>
        <taxon>Eukaryota</taxon>
        <taxon>Metamonada</taxon>
        <taxon>Preaxostyla</taxon>
        <taxon>Oxymonadida</taxon>
        <taxon>Streblomastigidae</taxon>
        <taxon>Streblomastix</taxon>
    </lineage>
</organism>
<dbReference type="EMBL" id="SNRW01001747">
    <property type="protein sequence ID" value="KAA6395195.1"/>
    <property type="molecule type" value="Genomic_DNA"/>
</dbReference>
<dbReference type="OrthoDB" id="10552241at2759"/>
<gene>
    <name evidence="2" type="ORF">EZS28_009284</name>
</gene>
<sequence length="256" mass="29871">MLPDDYELPDDIDKEIVLSREPQEDGSEIVKIQEKKLEGNKIRKTIRTFRKTVKQVKVLQRAIERKKRFKEKFGNTDLGTNFGEVIYLEPPPTTIASVNIIKSQSTTSGGIKCQLCGGNHFTFKCPEQAQRRLQQEQDRQLAEQMGGRSGQVDRPRYFDDKDDFMVRITNFPEGDESIDMDKMNRLVARFNPERCFAQKRRFVNDQPVVMCIFKTRDQALALMSARLVYDISVLTAMWSRRDLEREKKLKESQARR</sequence>
<name>A0A5J4WLE3_9EUKA</name>
<accession>A0A5J4WLE3</accession>
<feature type="domain" description="Eukaryotic translation initiation factor 3 subunit G N-terminal" evidence="1">
    <location>
        <begin position="24"/>
        <end position="128"/>
    </location>
</feature>
<dbReference type="Pfam" id="PF12353">
    <property type="entry name" value="eIF3g"/>
    <property type="match status" value="1"/>
</dbReference>
<evidence type="ECO:0000313" key="2">
    <source>
        <dbReference type="EMBL" id="KAA6395195.1"/>
    </source>
</evidence>
<comment type="caution">
    <text evidence="2">The sequence shown here is derived from an EMBL/GenBank/DDBJ whole genome shotgun (WGS) entry which is preliminary data.</text>
</comment>
<protein>
    <recommendedName>
        <fullName evidence="1">Eukaryotic translation initiation factor 3 subunit G N-terminal domain-containing protein</fullName>
    </recommendedName>
</protein>
<dbReference type="AlphaFoldDB" id="A0A5J4WLE3"/>
<dbReference type="Proteomes" id="UP000324800">
    <property type="component" value="Unassembled WGS sequence"/>
</dbReference>
<reference evidence="2 3" key="1">
    <citation type="submission" date="2019-03" db="EMBL/GenBank/DDBJ databases">
        <title>Single cell metagenomics reveals metabolic interactions within the superorganism composed of flagellate Streblomastix strix and complex community of Bacteroidetes bacteria on its surface.</title>
        <authorList>
            <person name="Treitli S.C."/>
            <person name="Kolisko M."/>
            <person name="Husnik F."/>
            <person name="Keeling P."/>
            <person name="Hampl V."/>
        </authorList>
    </citation>
    <scope>NUCLEOTIDE SEQUENCE [LARGE SCALE GENOMIC DNA]</scope>
    <source>
        <strain evidence="2">ST1C</strain>
    </source>
</reference>
<dbReference type="InterPro" id="IPR024675">
    <property type="entry name" value="eIF3g_N"/>
</dbReference>
<evidence type="ECO:0000313" key="3">
    <source>
        <dbReference type="Proteomes" id="UP000324800"/>
    </source>
</evidence>
<evidence type="ECO:0000259" key="1">
    <source>
        <dbReference type="Pfam" id="PF12353"/>
    </source>
</evidence>